<dbReference type="EMBL" id="CP002116">
    <property type="protein sequence ID" value="ADK82763.1"/>
    <property type="molecule type" value="Genomic_DNA"/>
</dbReference>
<dbReference type="HOGENOM" id="CLU_1739393_0_0_12"/>
<dbReference type="Proteomes" id="UP000002318">
    <property type="component" value="Chromosome"/>
</dbReference>
<evidence type="ECO:0008006" key="3">
    <source>
        <dbReference type="Google" id="ProtNLM"/>
    </source>
</evidence>
<organism evidence="1 2">
    <name type="scientific">Sediminispirochaeta smaragdinae (strain DSM 11293 / JCM 15392 / SEBR 4228)</name>
    <name type="common">Spirochaeta smaragdinae</name>
    <dbReference type="NCBI Taxonomy" id="573413"/>
    <lineage>
        <taxon>Bacteria</taxon>
        <taxon>Pseudomonadati</taxon>
        <taxon>Spirochaetota</taxon>
        <taxon>Spirochaetia</taxon>
        <taxon>Spirochaetales</taxon>
        <taxon>Spirochaetaceae</taxon>
        <taxon>Sediminispirochaeta</taxon>
    </lineage>
</organism>
<reference evidence="1 2" key="1">
    <citation type="journal article" date="2010" name="Stand. Genomic Sci.">
        <title>Complete genome sequence of Spirochaeta smaragdinae type strain (SEBR 4228).</title>
        <authorList>
            <person name="Mavromatis K."/>
            <person name="Yasawong M."/>
            <person name="Chertkov O."/>
            <person name="Lapidus A."/>
            <person name="Lucas S."/>
            <person name="Nolan M."/>
            <person name="Del Rio T.G."/>
            <person name="Tice H."/>
            <person name="Cheng J.F."/>
            <person name="Pitluck S."/>
            <person name="Liolios K."/>
            <person name="Ivanova N."/>
            <person name="Tapia R."/>
            <person name="Han C."/>
            <person name="Bruce D."/>
            <person name="Goodwin L."/>
            <person name="Pati A."/>
            <person name="Chen A."/>
            <person name="Palaniappan K."/>
            <person name="Land M."/>
            <person name="Hauser L."/>
            <person name="Chang Y.J."/>
            <person name="Jeffries C.D."/>
            <person name="Detter J.C."/>
            <person name="Rohde M."/>
            <person name="Brambilla E."/>
            <person name="Spring S."/>
            <person name="Goker M."/>
            <person name="Sikorski J."/>
            <person name="Woyke T."/>
            <person name="Bristow J."/>
            <person name="Eisen J.A."/>
            <person name="Markowitz V."/>
            <person name="Hugenholtz P."/>
            <person name="Klenk H.P."/>
            <person name="Kyrpides N.C."/>
        </authorList>
    </citation>
    <scope>NUCLEOTIDE SEQUENCE [LARGE SCALE GENOMIC DNA]</scope>
    <source>
        <strain evidence="2">DSM 11293 / JCM 15392 / SEBR 4228</strain>
    </source>
</reference>
<proteinExistence type="predicted"/>
<dbReference type="KEGG" id="ssm:Spirs_3677"/>
<name>E1R7Q8_SEDSS</name>
<gene>
    <name evidence="1" type="ordered locus">Spirs_3677</name>
</gene>
<dbReference type="STRING" id="573413.Spirs_3677"/>
<dbReference type="RefSeq" id="WP_013256222.1">
    <property type="nucleotide sequence ID" value="NC_014364.1"/>
</dbReference>
<dbReference type="OrthoDB" id="9824750at2"/>
<protein>
    <recommendedName>
        <fullName evidence="3">FlgN family protein</fullName>
    </recommendedName>
</protein>
<evidence type="ECO:0000313" key="2">
    <source>
        <dbReference type="Proteomes" id="UP000002318"/>
    </source>
</evidence>
<dbReference type="AlphaFoldDB" id="E1R7Q8"/>
<keyword evidence="2" id="KW-1185">Reference proteome</keyword>
<sequence length="150" mass="17275">MARSLTGDRNAIYRRLHTHLAARRKAMAHYRELLNLMNRSINTNGFGESMNQYLKMEQELLDRLNGLQGVIVPLRSSLEPNQGQKDTISAFDAEFIREKDVVLDLQSTLRQSMETEMKVLSRRIASLHAMPFRPPAFPRVDEPSRFDMTG</sequence>
<accession>E1R7Q8</accession>
<evidence type="ECO:0000313" key="1">
    <source>
        <dbReference type="EMBL" id="ADK82763.1"/>
    </source>
</evidence>